<reference evidence="9 10" key="1">
    <citation type="submission" date="2018-11" db="EMBL/GenBank/DDBJ databases">
        <title>Genomes From Bacteria Associated with the Canine Oral Cavity: a Test Case for Automated Genome-Based Taxonomic Assignment.</title>
        <authorList>
            <person name="Coil D.A."/>
            <person name="Jospin G."/>
            <person name="Darling A.E."/>
            <person name="Wallis C."/>
            <person name="Davis I.J."/>
            <person name="Harris S."/>
            <person name="Eisen J.A."/>
            <person name="Holcombe L.J."/>
            <person name="O'Flynn C."/>
        </authorList>
    </citation>
    <scope>NUCLEOTIDE SEQUENCE [LARGE SCALE GENOMIC DNA]</scope>
    <source>
        <strain evidence="9 10">COT-280</strain>
    </source>
</reference>
<dbReference type="PROSITE" id="PS51404">
    <property type="entry name" value="DYP_PEROXIDASE"/>
    <property type="match status" value="1"/>
</dbReference>
<dbReference type="InterPro" id="IPR048328">
    <property type="entry name" value="Dyp_perox_C"/>
</dbReference>
<dbReference type="EMBL" id="RQYC01000001">
    <property type="protein sequence ID" value="RRD91722.1"/>
    <property type="molecule type" value="Genomic_DNA"/>
</dbReference>
<keyword evidence="3" id="KW-0479">Metal-binding</keyword>
<keyword evidence="2 9" id="KW-0575">Peroxidase</keyword>
<gene>
    <name evidence="9" type="ORF">EII21_01485</name>
</gene>
<evidence type="ECO:0000256" key="5">
    <source>
        <dbReference type="ARBA" id="ARBA00023004"/>
    </source>
</evidence>
<dbReference type="GO" id="GO:0004601">
    <property type="term" value="F:peroxidase activity"/>
    <property type="evidence" value="ECO:0007669"/>
    <property type="project" value="UniProtKB-KW"/>
</dbReference>
<evidence type="ECO:0000259" key="8">
    <source>
        <dbReference type="Pfam" id="PF20628"/>
    </source>
</evidence>
<evidence type="ECO:0000256" key="4">
    <source>
        <dbReference type="ARBA" id="ARBA00023002"/>
    </source>
</evidence>
<dbReference type="AlphaFoldDB" id="A0A3P2A897"/>
<keyword evidence="4" id="KW-0560">Oxidoreductase</keyword>
<evidence type="ECO:0000313" key="10">
    <source>
        <dbReference type="Proteomes" id="UP000269923"/>
    </source>
</evidence>
<sequence length="303" mass="33209">MSTPQTAIIPDHCTAGIFIEAQIRQPQAIAAAAKHALAALNDLQNRFPDNRLGMSIGFGADFWRSLNHADEGAELKNFTPLGQGAAAATQHDLMIHIQSLCHDTNFTLAQAVLNAFGDAVEVKTEEHGFRRYQERGLDGFIDGTENPQGDDDIRTVGTIGEGAADAGGSYAVLQKYRHDLKKWNGFSLAQQEEAIGRSKEEDIEFEGEQLHPEAHIARVNLKENGVGLKIVRRSLPFGKVSGEHGLMFIAYSARLHNIEQQLLSMFGDSADGRTDLMLQRLTQAASGAYYFVPSVERLNHLAD</sequence>
<dbReference type="OrthoDB" id="3251355at2"/>
<dbReference type="GO" id="GO:0046872">
    <property type="term" value="F:metal ion binding"/>
    <property type="evidence" value="ECO:0007669"/>
    <property type="project" value="UniProtKB-KW"/>
</dbReference>
<comment type="cofactor">
    <cofactor evidence="1">
        <name>heme b</name>
        <dbReference type="ChEBI" id="CHEBI:60344"/>
    </cofactor>
</comment>
<comment type="caution">
    <text evidence="9">The sequence shown here is derived from an EMBL/GenBank/DDBJ whole genome shotgun (WGS) entry which is preliminary data.</text>
</comment>
<protein>
    <submittedName>
        <fullName evidence="9">Dyp-type peroxidase</fullName>
    </submittedName>
</protein>
<evidence type="ECO:0000256" key="1">
    <source>
        <dbReference type="ARBA" id="ARBA00001970"/>
    </source>
</evidence>
<dbReference type="Proteomes" id="UP000269923">
    <property type="component" value="Unassembled WGS sequence"/>
</dbReference>
<dbReference type="GO" id="GO:0005829">
    <property type="term" value="C:cytosol"/>
    <property type="evidence" value="ECO:0007669"/>
    <property type="project" value="TreeGrafter"/>
</dbReference>
<organism evidence="9 10">
    <name type="scientific">Conchiformibius steedae</name>
    <dbReference type="NCBI Taxonomy" id="153493"/>
    <lineage>
        <taxon>Bacteria</taxon>
        <taxon>Pseudomonadati</taxon>
        <taxon>Pseudomonadota</taxon>
        <taxon>Betaproteobacteria</taxon>
        <taxon>Neisseriales</taxon>
        <taxon>Neisseriaceae</taxon>
        <taxon>Conchiformibius</taxon>
    </lineage>
</organism>
<dbReference type="STRING" id="1121352.GCA_000620925_00381"/>
<dbReference type="PANTHER" id="PTHR30521:SF0">
    <property type="entry name" value="DYP-TYPE PEROXIDASE FAMILY PROTEIN"/>
    <property type="match status" value="1"/>
</dbReference>
<dbReference type="SUPFAM" id="SSF54909">
    <property type="entry name" value="Dimeric alpha+beta barrel"/>
    <property type="match status" value="1"/>
</dbReference>
<evidence type="ECO:0000256" key="3">
    <source>
        <dbReference type="ARBA" id="ARBA00022723"/>
    </source>
</evidence>
<feature type="domain" description="Dyp-type peroxidase C-terminal" evidence="8">
    <location>
        <begin position="133"/>
        <end position="296"/>
    </location>
</feature>
<dbReference type="RefSeq" id="WP_124793897.1">
    <property type="nucleotide sequence ID" value="NZ_RQYC01000001.1"/>
</dbReference>
<evidence type="ECO:0000256" key="2">
    <source>
        <dbReference type="ARBA" id="ARBA00022559"/>
    </source>
</evidence>
<dbReference type="NCBIfam" id="TIGR01413">
    <property type="entry name" value="Dyp_perox_fam"/>
    <property type="match status" value="1"/>
</dbReference>
<dbReference type="InterPro" id="IPR011008">
    <property type="entry name" value="Dimeric_a/b-barrel"/>
</dbReference>
<feature type="domain" description="Dyp-type peroxidase N-terminal" evidence="7">
    <location>
        <begin position="5"/>
        <end position="130"/>
    </location>
</feature>
<dbReference type="Pfam" id="PF20628">
    <property type="entry name" value="Dyp_perox_C"/>
    <property type="match status" value="1"/>
</dbReference>
<comment type="similarity">
    <text evidence="6">Belongs to the DyP-type peroxidase family.</text>
</comment>
<dbReference type="InterPro" id="IPR048327">
    <property type="entry name" value="Dyp_perox_N"/>
</dbReference>
<evidence type="ECO:0000256" key="6">
    <source>
        <dbReference type="ARBA" id="ARBA00025737"/>
    </source>
</evidence>
<dbReference type="Pfam" id="PF04261">
    <property type="entry name" value="Dyp_perox_N"/>
    <property type="match status" value="1"/>
</dbReference>
<accession>A0A3P2A897</accession>
<name>A0A3P2A897_9NEIS</name>
<evidence type="ECO:0000313" key="9">
    <source>
        <dbReference type="EMBL" id="RRD91722.1"/>
    </source>
</evidence>
<evidence type="ECO:0000259" key="7">
    <source>
        <dbReference type="Pfam" id="PF04261"/>
    </source>
</evidence>
<dbReference type="PANTHER" id="PTHR30521">
    <property type="entry name" value="DEFERROCHELATASE/PEROXIDASE"/>
    <property type="match status" value="1"/>
</dbReference>
<keyword evidence="5" id="KW-0408">Iron</keyword>
<keyword evidence="10" id="KW-1185">Reference proteome</keyword>
<dbReference type="GO" id="GO:0020037">
    <property type="term" value="F:heme binding"/>
    <property type="evidence" value="ECO:0007669"/>
    <property type="project" value="InterPro"/>
</dbReference>
<dbReference type="InterPro" id="IPR006314">
    <property type="entry name" value="Dyp_peroxidase"/>
</dbReference>
<proteinExistence type="inferred from homology"/>